<dbReference type="EMBL" id="JAERTX010000003">
    <property type="protein sequence ID" value="MBM9459000.1"/>
    <property type="molecule type" value="Genomic_DNA"/>
</dbReference>
<keyword evidence="2" id="KW-1185">Reference proteome</keyword>
<comment type="caution">
    <text evidence="1">The sequence shown here is derived from an EMBL/GenBank/DDBJ whole genome shotgun (WGS) entry which is preliminary data.</text>
</comment>
<dbReference type="Proteomes" id="UP000663791">
    <property type="component" value="Unassembled WGS sequence"/>
</dbReference>
<proteinExistence type="predicted"/>
<evidence type="ECO:0000313" key="1">
    <source>
        <dbReference type="EMBL" id="MBM9459000.1"/>
    </source>
</evidence>
<dbReference type="RefSeq" id="WP_205290301.1">
    <property type="nucleotide sequence ID" value="NZ_CP074406.1"/>
</dbReference>
<evidence type="ECO:0000313" key="2">
    <source>
        <dbReference type="Proteomes" id="UP000663791"/>
    </source>
</evidence>
<gene>
    <name evidence="1" type="ORF">JK386_03725</name>
</gene>
<sequence>MSLLPASARVAWWGTAWLRGRIGPDECLDGVLGRTPQKAGSEPAVHDADAHDADVAHVVVAEGSAEPLLLELGALRGAGVTGLAAAFPATGDPVGLRGPAALTAEAIDQGEAVLALGTDRAWVPYRVGRAVEWVPYPANRRPPPDLGEADRELRGALLAAADALAALDVASWRPEVADELHDLRAGAPVAAPAGTPQRAVDVVGRALHLRAVVEMALLDDGGALSVGEAARRRAALEPLERAVRRALTAACSPDGWPPEPGTGKR</sequence>
<accession>A0A938Y6Y7</accession>
<organism evidence="1 2">
    <name type="scientific">Nocardioides faecalis</name>
    <dbReference type="NCBI Taxonomy" id="2803858"/>
    <lineage>
        <taxon>Bacteria</taxon>
        <taxon>Bacillati</taxon>
        <taxon>Actinomycetota</taxon>
        <taxon>Actinomycetes</taxon>
        <taxon>Propionibacteriales</taxon>
        <taxon>Nocardioidaceae</taxon>
        <taxon>Nocardioides</taxon>
    </lineage>
</organism>
<protein>
    <submittedName>
        <fullName evidence="1">Uncharacterized protein</fullName>
    </submittedName>
</protein>
<dbReference type="AlphaFoldDB" id="A0A938Y6Y7"/>
<reference evidence="1" key="1">
    <citation type="submission" date="2021-01" db="EMBL/GenBank/DDBJ databases">
        <title>Novel species in genus Nocardioides.</title>
        <authorList>
            <person name="Zhang G."/>
        </authorList>
    </citation>
    <scope>NUCLEOTIDE SEQUENCE</scope>
    <source>
        <strain evidence="1">Zg-536</strain>
    </source>
</reference>
<name>A0A938Y6Y7_9ACTN</name>